<evidence type="ECO:0000313" key="4">
    <source>
        <dbReference type="Proteomes" id="UP001201463"/>
    </source>
</evidence>
<evidence type="ECO:0000256" key="2">
    <source>
        <dbReference type="SAM" id="MobiDB-lite"/>
    </source>
</evidence>
<keyword evidence="1" id="KW-0175">Coiled coil</keyword>
<protein>
    <submittedName>
        <fullName evidence="3">Uncharacterized protein</fullName>
    </submittedName>
</protein>
<dbReference type="Proteomes" id="UP001201463">
    <property type="component" value="Unassembled WGS sequence"/>
</dbReference>
<evidence type="ECO:0000313" key="3">
    <source>
        <dbReference type="EMBL" id="MCE4538962.1"/>
    </source>
</evidence>
<organism evidence="3 4">
    <name type="scientific">Pelomonas caseinilytica</name>
    <dbReference type="NCBI Taxonomy" id="2906763"/>
    <lineage>
        <taxon>Bacteria</taxon>
        <taxon>Pseudomonadati</taxon>
        <taxon>Pseudomonadota</taxon>
        <taxon>Betaproteobacteria</taxon>
        <taxon>Burkholderiales</taxon>
        <taxon>Sphaerotilaceae</taxon>
        <taxon>Roseateles</taxon>
    </lineage>
</organism>
<reference evidence="3 4" key="1">
    <citation type="submission" date="2021-12" db="EMBL/GenBank/DDBJ databases">
        <title>Genome seq of p7.</title>
        <authorList>
            <person name="Seo T."/>
        </authorList>
    </citation>
    <scope>NUCLEOTIDE SEQUENCE [LARGE SCALE GENOMIC DNA]</scope>
    <source>
        <strain evidence="3 4">P7</strain>
    </source>
</reference>
<dbReference type="EMBL" id="JAJTWT010000007">
    <property type="protein sequence ID" value="MCE4538962.1"/>
    <property type="molecule type" value="Genomic_DNA"/>
</dbReference>
<comment type="caution">
    <text evidence="3">The sequence shown here is derived from an EMBL/GenBank/DDBJ whole genome shotgun (WGS) entry which is preliminary data.</text>
</comment>
<feature type="coiled-coil region" evidence="1">
    <location>
        <begin position="27"/>
        <end position="75"/>
    </location>
</feature>
<feature type="region of interest" description="Disordered" evidence="2">
    <location>
        <begin position="96"/>
        <end position="115"/>
    </location>
</feature>
<keyword evidence="4" id="KW-1185">Reference proteome</keyword>
<evidence type="ECO:0000256" key="1">
    <source>
        <dbReference type="SAM" id="Coils"/>
    </source>
</evidence>
<proteinExistence type="predicted"/>
<dbReference type="RefSeq" id="WP_233393487.1">
    <property type="nucleotide sequence ID" value="NZ_JAJTWT010000007.1"/>
</dbReference>
<name>A0ABS8XJ59_9BURK</name>
<accession>A0ABS8XJ59</accession>
<sequence>MGITDLLGAFKKIVELEASIKKSAETIKTQQTKLQELAEINIRLDEQLKGALRQVDELHKAQADMERRLREVENHGARVDGAMQVLSQGVVKGVWTPPPAPGLGRGSAPPMIDGA</sequence>
<gene>
    <name evidence="3" type="ORF">LXT12_17055</name>
</gene>